<protein>
    <submittedName>
        <fullName evidence="1">Uncharacterized protein</fullName>
    </submittedName>
</protein>
<organism evidence="1 2">
    <name type="scientific">Maribacter cobaltidurans</name>
    <dbReference type="NCBI Taxonomy" id="1178778"/>
    <lineage>
        <taxon>Bacteria</taxon>
        <taxon>Pseudomonadati</taxon>
        <taxon>Bacteroidota</taxon>
        <taxon>Flavobacteriia</taxon>
        <taxon>Flavobacteriales</taxon>
        <taxon>Flavobacteriaceae</taxon>
        <taxon>Maribacter</taxon>
    </lineage>
</organism>
<proteinExistence type="predicted"/>
<dbReference type="Proteomes" id="UP000215244">
    <property type="component" value="Chromosome"/>
</dbReference>
<evidence type="ECO:0000313" key="1">
    <source>
        <dbReference type="EMBL" id="ASV29043.1"/>
    </source>
</evidence>
<dbReference type="KEGG" id="marb:CJ263_01720"/>
<gene>
    <name evidence="1" type="ORF">CJ263_01720</name>
</gene>
<reference evidence="1 2" key="1">
    <citation type="submission" date="2017-08" db="EMBL/GenBank/DDBJ databases">
        <title>The complete genome sequence of Maribacter sp. B1, isolated from deep-sea sediment.</title>
        <authorList>
            <person name="Wu Y.-H."/>
            <person name="Cheng H."/>
            <person name="Xu X.-W."/>
        </authorList>
    </citation>
    <scope>NUCLEOTIDE SEQUENCE [LARGE SCALE GENOMIC DNA]</scope>
    <source>
        <strain evidence="1 2">B1</strain>
    </source>
</reference>
<accession>A0A223V0P2</accession>
<dbReference type="EMBL" id="CP022957">
    <property type="protein sequence ID" value="ASV29043.1"/>
    <property type="molecule type" value="Genomic_DNA"/>
</dbReference>
<keyword evidence="2" id="KW-1185">Reference proteome</keyword>
<sequence length="71" mass="7799">MLVVCTGAFAQAQKPEIEVKVSTISMPITEPMDQTNLGEKLPAITGIFVLKHSRIKRALSFTVEKKSKKLA</sequence>
<dbReference type="AlphaFoldDB" id="A0A223V0P2"/>
<evidence type="ECO:0000313" key="2">
    <source>
        <dbReference type="Proteomes" id="UP000215244"/>
    </source>
</evidence>
<name>A0A223V0P2_9FLAO</name>